<dbReference type="InterPro" id="IPR015422">
    <property type="entry name" value="PyrdxlP-dep_Trfase_small"/>
</dbReference>
<reference evidence="1" key="1">
    <citation type="journal article" date="2014" name="Front. Microbiol.">
        <title>High frequency of phylogenetically diverse reductive dehalogenase-homologous genes in deep subseafloor sedimentary metagenomes.</title>
        <authorList>
            <person name="Kawai M."/>
            <person name="Futagami T."/>
            <person name="Toyoda A."/>
            <person name="Takaki Y."/>
            <person name="Nishi S."/>
            <person name="Hori S."/>
            <person name="Arai W."/>
            <person name="Tsubouchi T."/>
            <person name="Morono Y."/>
            <person name="Uchiyama I."/>
            <person name="Ito T."/>
            <person name="Fujiyama A."/>
            <person name="Inagaki F."/>
            <person name="Takami H."/>
        </authorList>
    </citation>
    <scope>NUCLEOTIDE SEQUENCE</scope>
    <source>
        <strain evidence="1">Expedition CK06-06</strain>
    </source>
</reference>
<name>X1MNN4_9ZZZZ</name>
<proteinExistence type="predicted"/>
<protein>
    <recommendedName>
        <fullName evidence="2">DegT/DnrJ/EryC1/StrS aminotransferase family protein</fullName>
    </recommendedName>
</protein>
<dbReference type="SUPFAM" id="SSF53383">
    <property type="entry name" value="PLP-dependent transferases"/>
    <property type="match status" value="1"/>
</dbReference>
<organism evidence="1">
    <name type="scientific">marine sediment metagenome</name>
    <dbReference type="NCBI Taxonomy" id="412755"/>
    <lineage>
        <taxon>unclassified sequences</taxon>
        <taxon>metagenomes</taxon>
        <taxon>ecological metagenomes</taxon>
    </lineage>
</organism>
<dbReference type="InterPro" id="IPR015424">
    <property type="entry name" value="PyrdxlP-dep_Trfase"/>
</dbReference>
<comment type="caution">
    <text evidence="1">The sequence shown here is derived from an EMBL/GenBank/DDBJ whole genome shotgun (WGS) entry which is preliminary data.</text>
</comment>
<dbReference type="InterPro" id="IPR000653">
    <property type="entry name" value="DegT/StrS_aminotransferase"/>
</dbReference>
<feature type="non-terminal residue" evidence="1">
    <location>
        <position position="1"/>
    </location>
</feature>
<dbReference type="PANTHER" id="PTHR30244:SF34">
    <property type="entry name" value="DTDP-4-AMINO-4,6-DIDEOXYGALACTOSE TRANSAMINASE"/>
    <property type="match status" value="1"/>
</dbReference>
<dbReference type="AlphaFoldDB" id="X1MNN4"/>
<accession>X1MNN4</accession>
<dbReference type="GO" id="GO:0000271">
    <property type="term" value="P:polysaccharide biosynthetic process"/>
    <property type="evidence" value="ECO:0007669"/>
    <property type="project" value="TreeGrafter"/>
</dbReference>
<evidence type="ECO:0000313" key="1">
    <source>
        <dbReference type="EMBL" id="GAI16300.1"/>
    </source>
</evidence>
<dbReference type="Pfam" id="PF01041">
    <property type="entry name" value="DegT_DnrJ_EryC1"/>
    <property type="match status" value="1"/>
</dbReference>
<dbReference type="PANTHER" id="PTHR30244">
    <property type="entry name" value="TRANSAMINASE"/>
    <property type="match status" value="1"/>
</dbReference>
<dbReference type="GO" id="GO:0008483">
    <property type="term" value="F:transaminase activity"/>
    <property type="evidence" value="ECO:0007669"/>
    <property type="project" value="TreeGrafter"/>
</dbReference>
<gene>
    <name evidence="1" type="ORF">S06H3_09482</name>
</gene>
<dbReference type="Gene3D" id="3.90.1150.10">
    <property type="entry name" value="Aspartate Aminotransferase, domain 1"/>
    <property type="match status" value="1"/>
</dbReference>
<evidence type="ECO:0008006" key="2">
    <source>
        <dbReference type="Google" id="ProtNLM"/>
    </source>
</evidence>
<dbReference type="EMBL" id="BARV01004192">
    <property type="protein sequence ID" value="GAI16300.1"/>
    <property type="molecule type" value="Genomic_DNA"/>
</dbReference>
<sequence length="136" mass="15846">NDITAVIGLAELKVLDEHNLTRREIAQKYNKAFKDIDWIETPVEKDYAYSARHNYVVKVPMRNELNEYLRISGISTGVHYEPIHHYKVFGNIKADVPNTEKVWPKLLTLPLYPDMTEEEFEKVVSEMIEFGKAHSL</sequence>
<dbReference type="GO" id="GO:0030170">
    <property type="term" value="F:pyridoxal phosphate binding"/>
    <property type="evidence" value="ECO:0007669"/>
    <property type="project" value="TreeGrafter"/>
</dbReference>